<dbReference type="KEGG" id="sphi:TS85_00195"/>
<evidence type="ECO:0000313" key="3">
    <source>
        <dbReference type="Proteomes" id="UP000032300"/>
    </source>
</evidence>
<feature type="signal peptide" evidence="1">
    <location>
        <begin position="1"/>
        <end position="21"/>
    </location>
</feature>
<sequence length="107" mass="11734">MRFMGCIAGALCLLSAQSANAGYWCDEKVTAAIVHQDGTVYFMSEKSCLAWCAISPAWAQPQIDRAYSTLITAISQNKPITMFWTNASTPCAQVAMYSNPEAFIFHP</sequence>
<dbReference type="RefSeq" id="WP_044329675.1">
    <property type="nucleotide sequence ID" value="NZ_CP010836.1"/>
</dbReference>
<proteinExistence type="predicted"/>
<dbReference type="EMBL" id="CP010836">
    <property type="protein sequence ID" value="AJP70587.1"/>
    <property type="molecule type" value="Genomic_DNA"/>
</dbReference>
<feature type="chain" id="PRO_5031389182" evidence="1">
    <location>
        <begin position="22"/>
        <end position="107"/>
    </location>
</feature>
<name>A0A7U5BE47_9SPHN</name>
<protein>
    <submittedName>
        <fullName evidence="2">Uncharacterized protein</fullName>
    </submittedName>
</protein>
<evidence type="ECO:0000313" key="2">
    <source>
        <dbReference type="EMBL" id="AJP70587.1"/>
    </source>
</evidence>
<reference evidence="2 3" key="1">
    <citation type="journal article" date="2015" name="Int. J. Syst. Evol. Microbiol.">
        <title>Sphingomonas hengshuiensis sp. nov., isolated from lake wetland.</title>
        <authorList>
            <person name="Wei S."/>
            <person name="Wang T."/>
            <person name="Liu H."/>
            <person name="Zhang C."/>
            <person name="Guo J."/>
            <person name="Wang Q."/>
            <person name="Liang K."/>
            <person name="Zhang Z."/>
        </authorList>
    </citation>
    <scope>NUCLEOTIDE SEQUENCE [LARGE SCALE GENOMIC DNA]</scope>
    <source>
        <strain evidence="2 3">WHSC-8</strain>
    </source>
</reference>
<keyword evidence="1" id="KW-0732">Signal</keyword>
<gene>
    <name evidence="2" type="ORF">TS85_00195</name>
</gene>
<keyword evidence="3" id="KW-1185">Reference proteome</keyword>
<dbReference type="AlphaFoldDB" id="A0A7U5BE47"/>
<evidence type="ECO:0000256" key="1">
    <source>
        <dbReference type="SAM" id="SignalP"/>
    </source>
</evidence>
<organism evidence="2 3">
    <name type="scientific">Sphingomonas hengshuiensis</name>
    <dbReference type="NCBI Taxonomy" id="1609977"/>
    <lineage>
        <taxon>Bacteria</taxon>
        <taxon>Pseudomonadati</taxon>
        <taxon>Pseudomonadota</taxon>
        <taxon>Alphaproteobacteria</taxon>
        <taxon>Sphingomonadales</taxon>
        <taxon>Sphingomonadaceae</taxon>
        <taxon>Sphingomonas</taxon>
    </lineage>
</organism>
<reference evidence="2 3" key="2">
    <citation type="submission" date="2015-02" db="EMBL/GenBank/DDBJ databases">
        <title>The complete genome of Sphingomonas hengshuiensis sp. WHSC-8 isolated from soil of Hengshui Lake.</title>
        <authorList>
            <person name="Wei S."/>
            <person name="Guo J."/>
            <person name="Su C."/>
            <person name="Wu R."/>
            <person name="Zhang Z."/>
            <person name="Liang K."/>
            <person name="Li H."/>
            <person name="Wang T."/>
            <person name="Liu H."/>
            <person name="Zhang C."/>
            <person name="Li Z."/>
            <person name="Wang Q."/>
            <person name="Meng J."/>
        </authorList>
    </citation>
    <scope>NUCLEOTIDE SEQUENCE [LARGE SCALE GENOMIC DNA]</scope>
    <source>
        <strain evidence="2 3">WHSC-8</strain>
    </source>
</reference>
<dbReference type="Proteomes" id="UP000032300">
    <property type="component" value="Chromosome"/>
</dbReference>
<dbReference type="OrthoDB" id="7189883at2"/>
<accession>A0A7U5BE47</accession>